<feature type="transmembrane region" description="Helical" evidence="7">
    <location>
        <begin position="6"/>
        <end position="25"/>
    </location>
</feature>
<evidence type="ECO:0000256" key="5">
    <source>
        <dbReference type="ARBA" id="ARBA00023014"/>
    </source>
</evidence>
<feature type="domain" description="4Fe-4S ferredoxin-type" evidence="8">
    <location>
        <begin position="389"/>
        <end position="421"/>
    </location>
</feature>
<keyword evidence="1" id="KW-0004">4Fe-4S</keyword>
<feature type="region of interest" description="Disordered" evidence="6">
    <location>
        <begin position="741"/>
        <end position="763"/>
    </location>
</feature>
<dbReference type="InterPro" id="IPR017900">
    <property type="entry name" value="4Fe4S_Fe_S_CS"/>
</dbReference>
<dbReference type="Pfam" id="PF02754">
    <property type="entry name" value="CCG"/>
    <property type="match status" value="2"/>
</dbReference>
<feature type="transmembrane region" description="Helical" evidence="7">
    <location>
        <begin position="209"/>
        <end position="230"/>
    </location>
</feature>
<keyword evidence="7" id="KW-0472">Membrane</keyword>
<dbReference type="Gene3D" id="1.10.1060.10">
    <property type="entry name" value="Alpha-helical ferredoxin"/>
    <property type="match status" value="1"/>
</dbReference>
<dbReference type="PROSITE" id="PS00198">
    <property type="entry name" value="4FE4S_FER_1"/>
    <property type="match status" value="1"/>
</dbReference>
<dbReference type="PANTHER" id="PTHR43255:SF1">
    <property type="entry name" value="IRON-SULFUR-BINDING OXIDOREDUCTASE FADF-RELATED"/>
    <property type="match status" value="1"/>
</dbReference>
<evidence type="ECO:0000259" key="8">
    <source>
        <dbReference type="PROSITE" id="PS51379"/>
    </source>
</evidence>
<keyword evidence="7" id="KW-1133">Transmembrane helix</keyword>
<dbReference type="InterPro" id="IPR009051">
    <property type="entry name" value="Helical_ferredxn"/>
</dbReference>
<evidence type="ECO:0000256" key="2">
    <source>
        <dbReference type="ARBA" id="ARBA00022723"/>
    </source>
</evidence>
<name>A0ABT6RJT9_9ACTN</name>
<dbReference type="Pfam" id="PF13187">
    <property type="entry name" value="Fer4_9"/>
    <property type="match status" value="1"/>
</dbReference>
<feature type="domain" description="4Fe-4S ferredoxin-type" evidence="8">
    <location>
        <begin position="293"/>
        <end position="323"/>
    </location>
</feature>
<gene>
    <name evidence="9" type="ORF">QIS99_00410</name>
</gene>
<dbReference type="EMBL" id="JASCIR010000001">
    <property type="protein sequence ID" value="MDI3384691.1"/>
    <property type="molecule type" value="Genomic_DNA"/>
</dbReference>
<evidence type="ECO:0000256" key="3">
    <source>
        <dbReference type="ARBA" id="ARBA00023002"/>
    </source>
</evidence>
<keyword evidence="2" id="KW-0479">Metal-binding</keyword>
<evidence type="ECO:0000256" key="6">
    <source>
        <dbReference type="SAM" id="MobiDB-lite"/>
    </source>
</evidence>
<feature type="transmembrane region" description="Helical" evidence="7">
    <location>
        <begin position="152"/>
        <end position="174"/>
    </location>
</feature>
<evidence type="ECO:0000256" key="4">
    <source>
        <dbReference type="ARBA" id="ARBA00023004"/>
    </source>
</evidence>
<evidence type="ECO:0000256" key="7">
    <source>
        <dbReference type="SAM" id="Phobius"/>
    </source>
</evidence>
<dbReference type="PROSITE" id="PS51379">
    <property type="entry name" value="4FE4S_FER_2"/>
    <property type="match status" value="2"/>
</dbReference>
<protein>
    <submittedName>
        <fullName evidence="9">(Fe-S)-binding protein</fullName>
    </submittedName>
</protein>
<keyword evidence="3" id="KW-0560">Oxidoreductase</keyword>
<proteinExistence type="predicted"/>
<dbReference type="RefSeq" id="WP_282509188.1">
    <property type="nucleotide sequence ID" value="NZ_JASCIR010000001.1"/>
</dbReference>
<evidence type="ECO:0000256" key="1">
    <source>
        <dbReference type="ARBA" id="ARBA00022485"/>
    </source>
</evidence>
<feature type="compositionally biased region" description="Acidic residues" evidence="6">
    <location>
        <begin position="749"/>
        <end position="763"/>
    </location>
</feature>
<keyword evidence="7" id="KW-0812">Transmembrane</keyword>
<feature type="transmembrane region" description="Helical" evidence="7">
    <location>
        <begin position="71"/>
        <end position="92"/>
    </location>
</feature>
<keyword evidence="10" id="KW-1185">Reference proteome</keyword>
<dbReference type="SUPFAM" id="SSF46548">
    <property type="entry name" value="alpha-helical ferredoxin"/>
    <property type="match status" value="1"/>
</dbReference>
<keyword evidence="5" id="KW-0411">Iron-sulfur</keyword>
<evidence type="ECO:0000313" key="9">
    <source>
        <dbReference type="EMBL" id="MDI3384691.1"/>
    </source>
</evidence>
<accession>A0ABT6RJT9</accession>
<comment type="caution">
    <text evidence="9">The sequence shown here is derived from an EMBL/GenBank/DDBJ whole genome shotgun (WGS) entry which is preliminary data.</text>
</comment>
<keyword evidence="4" id="KW-0408">Iron</keyword>
<evidence type="ECO:0000313" key="10">
    <source>
        <dbReference type="Proteomes" id="UP001224661"/>
    </source>
</evidence>
<dbReference type="Proteomes" id="UP001224661">
    <property type="component" value="Unassembled WGS sequence"/>
</dbReference>
<reference evidence="9 10" key="1">
    <citation type="submission" date="2023-05" db="EMBL/GenBank/DDBJ databases">
        <title>Draft genome sequence of Streptomyces sp. B-S-A8 isolated from a cave soil in Thailand.</title>
        <authorList>
            <person name="Chamroensaksri N."/>
            <person name="Muangham S."/>
        </authorList>
    </citation>
    <scope>NUCLEOTIDE SEQUENCE [LARGE SCALE GENOMIC DNA]</scope>
    <source>
        <strain evidence="9 10">B-S-A8</strain>
    </source>
</reference>
<dbReference type="InterPro" id="IPR051460">
    <property type="entry name" value="HdrC_iron-sulfur_subunit"/>
</dbReference>
<dbReference type="PANTHER" id="PTHR43255">
    <property type="entry name" value="IRON-SULFUR-BINDING OXIDOREDUCTASE FADF-RELATED-RELATED"/>
    <property type="match status" value="1"/>
</dbReference>
<feature type="transmembrane region" description="Helical" evidence="7">
    <location>
        <begin position="112"/>
        <end position="131"/>
    </location>
</feature>
<sequence>MQLAAIIVSLVLIVVGVALFVRALLQIYTFMRLGQNVPAGTRTDEPVQRTVTVAREFFGHTRMNRWGIVGVAHWFVAIGFFSLLLTIVNAFGQLFKADWLLPIIGEWAPYNVFVEFLGTMTVLGILTLIVIRQLSKPNKPGRKSRFAGSNAGQAYFVEAVILIVGVCIFMLHALEGAQHHVDSYEASFFISYPVVSALQGLDLGTLQNLTYFFAGLKIATSFIWMITVALKTDMGVAWHRFLAFPNIWFKRNATGETSLGALLPMTSGGKEIDFEDPGEDDTFGVSQVEQFSWKGLLDFSTCTECGRCQSQCPAWNTGKPLSPKLLIMSLRDHAHAKAPYLLAGGGKSMEGEEKASAEALEGVPAAALAEAERPLIGTVEAVSINGSAVGGVIDPDVLWSCTTCGACVEQCPVDIEHVDHIVDMRRYQVMIESAFPSEAGTMLKNLEKKGNPWGLAKKQRLEWTKEVDFEVPVVGKTIDDLTEVEYLYWVGCAGALEDRAKKTTKAFAELLHIAGVKFAIMGGDEKCTGDSARRLGNEPLFQELGMENVATLNAAFGEDDEDEATRKPKAAKKIVATCPHCLNTLGNEYPQLGGDYEVIHHTQLLQHLIDEGKLIPVTPVEGLITYHDPCYLGRHNKIYTPPREIIGKVPGLRNEEMHRHKERGFCCGAGGARMWMEERIGKRINTERVDEALSLNPDIVSTACPFCLVMLTDSVNGKKNDGKAKESLQVVDVSQLLLESVKTPVDPAGEADSEDAPEPEPVK</sequence>
<dbReference type="InterPro" id="IPR004017">
    <property type="entry name" value="Cys_rich_dom"/>
</dbReference>
<organism evidence="9 10">
    <name type="scientific">Streptomyces solicavernae</name>
    <dbReference type="NCBI Taxonomy" id="3043614"/>
    <lineage>
        <taxon>Bacteria</taxon>
        <taxon>Bacillati</taxon>
        <taxon>Actinomycetota</taxon>
        <taxon>Actinomycetes</taxon>
        <taxon>Kitasatosporales</taxon>
        <taxon>Streptomycetaceae</taxon>
        <taxon>Streptomyces</taxon>
    </lineage>
</organism>
<dbReference type="InterPro" id="IPR017896">
    <property type="entry name" value="4Fe4S_Fe-S-bd"/>
</dbReference>